<dbReference type="PRINTS" id="PR00725">
    <property type="entry name" value="DADACBPTASE1"/>
</dbReference>
<comment type="similarity">
    <text evidence="1 9">Belongs to the peptidase S11 family.</text>
</comment>
<dbReference type="GO" id="GO:0071555">
    <property type="term" value="P:cell wall organization"/>
    <property type="evidence" value="ECO:0007669"/>
    <property type="project" value="UniProtKB-KW"/>
</dbReference>
<keyword evidence="5" id="KW-0573">Peptidoglycan synthesis</keyword>
<feature type="binding site" evidence="8">
    <location>
        <position position="240"/>
    </location>
    <ligand>
        <name>substrate</name>
    </ligand>
</feature>
<accession>A0A542ZLB1</accession>
<keyword evidence="4" id="KW-0133">Cell shape</keyword>
<evidence type="ECO:0000256" key="8">
    <source>
        <dbReference type="PIRSR" id="PIRSR618044-2"/>
    </source>
</evidence>
<protein>
    <submittedName>
        <fullName evidence="11">D-alanyl-D-alanine carboxypeptidase (Penicillin-binding protein 5/6)</fullName>
    </submittedName>
</protein>
<dbReference type="InterPro" id="IPR012338">
    <property type="entry name" value="Beta-lactam/transpept-like"/>
</dbReference>
<dbReference type="InterPro" id="IPR018044">
    <property type="entry name" value="Peptidase_S11"/>
</dbReference>
<evidence type="ECO:0000256" key="1">
    <source>
        <dbReference type="ARBA" id="ARBA00007164"/>
    </source>
</evidence>
<dbReference type="RefSeq" id="WP_281286315.1">
    <property type="nucleotide sequence ID" value="NZ_BAAAKX010000007.1"/>
</dbReference>
<evidence type="ECO:0000256" key="4">
    <source>
        <dbReference type="ARBA" id="ARBA00022960"/>
    </source>
</evidence>
<dbReference type="GO" id="GO:0009252">
    <property type="term" value="P:peptidoglycan biosynthetic process"/>
    <property type="evidence" value="ECO:0007669"/>
    <property type="project" value="UniProtKB-KW"/>
</dbReference>
<feature type="active site" description="Acyl-ester intermediate" evidence="7">
    <location>
        <position position="73"/>
    </location>
</feature>
<keyword evidence="11" id="KW-0645">Protease</keyword>
<evidence type="ECO:0000256" key="2">
    <source>
        <dbReference type="ARBA" id="ARBA00022729"/>
    </source>
</evidence>
<dbReference type="Proteomes" id="UP000319514">
    <property type="component" value="Unassembled WGS sequence"/>
</dbReference>
<dbReference type="EMBL" id="VFOQ01000001">
    <property type="protein sequence ID" value="TQL60950.1"/>
    <property type="molecule type" value="Genomic_DNA"/>
</dbReference>
<evidence type="ECO:0000256" key="5">
    <source>
        <dbReference type="ARBA" id="ARBA00022984"/>
    </source>
</evidence>
<feature type="active site" description="Proton acceptor" evidence="7">
    <location>
        <position position="76"/>
    </location>
</feature>
<evidence type="ECO:0000259" key="10">
    <source>
        <dbReference type="Pfam" id="PF00768"/>
    </source>
</evidence>
<dbReference type="InterPro" id="IPR001967">
    <property type="entry name" value="Peptidase_S11_N"/>
</dbReference>
<feature type="domain" description="Peptidase S11 D-alanyl-D-alanine carboxypeptidase A N-terminal" evidence="10">
    <location>
        <begin position="69"/>
        <end position="257"/>
    </location>
</feature>
<reference evidence="11 12" key="1">
    <citation type="submission" date="2019-06" db="EMBL/GenBank/DDBJ databases">
        <title>Sequencing the genomes of 1000 actinobacteria strains.</title>
        <authorList>
            <person name="Klenk H.-P."/>
        </authorList>
    </citation>
    <scope>NUCLEOTIDE SEQUENCE [LARGE SCALE GENOMIC DNA]</scope>
    <source>
        <strain evidence="11 12">DSM 18082</strain>
    </source>
</reference>
<keyword evidence="11" id="KW-0121">Carboxypeptidase</keyword>
<name>A0A542ZLB1_9MICO</name>
<keyword evidence="2" id="KW-0732">Signal</keyword>
<evidence type="ECO:0000256" key="9">
    <source>
        <dbReference type="RuleBase" id="RU004016"/>
    </source>
</evidence>
<dbReference type="SUPFAM" id="SSF56601">
    <property type="entry name" value="beta-lactamase/transpeptidase-like"/>
    <property type="match status" value="1"/>
</dbReference>
<dbReference type="GO" id="GO:0009002">
    <property type="term" value="F:serine-type D-Ala-D-Ala carboxypeptidase activity"/>
    <property type="evidence" value="ECO:0007669"/>
    <property type="project" value="InterPro"/>
</dbReference>
<feature type="active site" evidence="7">
    <location>
        <position position="140"/>
    </location>
</feature>
<dbReference type="GO" id="GO:0006508">
    <property type="term" value="P:proteolysis"/>
    <property type="evidence" value="ECO:0007669"/>
    <property type="project" value="InterPro"/>
</dbReference>
<sequence>MVAVLVGAGVGVVRRLGAPLPVTAVRPALPVIEIAPGRLPALSWPHEGQAAVTAEGIGTLGVHGTGRPIPIGSVAKVMTALVILHDHPLTGSHSGPLLSVGHADEHAYTAAIGTGDSLLQVRAGERITERQALEALMLPSADNVADLLAAWDAHSAPAFVAKMNRTARQLGATRTHYADASGLSPRTTSTATDQVRIGERALTVPVLRSIVGERTARFPVAGLVENYNVLLGQDGVIGIKTGSTRAAGGNLLFAASKVILGRPVTLVGAVLGQSVGIAPLDALARALATSRTLVRQAFGALQLNRTAIAGTRAGWAVTPWGEPVELAVAADRTGLVVPEQATSVREHACVIVTPAAARAPCGSITLTQGDALSGHTTAEVGLVHSAVVGPSVFWRLTHLP</sequence>
<dbReference type="Gene3D" id="3.40.710.10">
    <property type="entry name" value="DD-peptidase/beta-lactamase superfamily"/>
    <property type="match status" value="1"/>
</dbReference>
<evidence type="ECO:0000313" key="11">
    <source>
        <dbReference type="EMBL" id="TQL60950.1"/>
    </source>
</evidence>
<dbReference type="GO" id="GO:0008360">
    <property type="term" value="P:regulation of cell shape"/>
    <property type="evidence" value="ECO:0007669"/>
    <property type="project" value="UniProtKB-KW"/>
</dbReference>
<evidence type="ECO:0000256" key="3">
    <source>
        <dbReference type="ARBA" id="ARBA00022801"/>
    </source>
</evidence>
<dbReference type="PANTHER" id="PTHR21581">
    <property type="entry name" value="D-ALANYL-D-ALANINE CARBOXYPEPTIDASE"/>
    <property type="match status" value="1"/>
</dbReference>
<proteinExistence type="inferred from homology"/>
<dbReference type="Pfam" id="PF00768">
    <property type="entry name" value="Peptidase_S11"/>
    <property type="match status" value="1"/>
</dbReference>
<comment type="caution">
    <text evidence="11">The sequence shown here is derived from an EMBL/GenBank/DDBJ whole genome shotgun (WGS) entry which is preliminary data.</text>
</comment>
<keyword evidence="3" id="KW-0378">Hydrolase</keyword>
<dbReference type="PANTHER" id="PTHR21581:SF33">
    <property type="entry name" value="D-ALANYL-D-ALANINE CARBOXYPEPTIDASE DACB"/>
    <property type="match status" value="1"/>
</dbReference>
<evidence type="ECO:0000313" key="12">
    <source>
        <dbReference type="Proteomes" id="UP000319514"/>
    </source>
</evidence>
<keyword evidence="12" id="KW-1185">Reference proteome</keyword>
<evidence type="ECO:0000256" key="6">
    <source>
        <dbReference type="ARBA" id="ARBA00023316"/>
    </source>
</evidence>
<dbReference type="AlphaFoldDB" id="A0A542ZLB1"/>
<organism evidence="11 12">
    <name type="scientific">Oryzihumus leptocrescens</name>
    <dbReference type="NCBI Taxonomy" id="297536"/>
    <lineage>
        <taxon>Bacteria</taxon>
        <taxon>Bacillati</taxon>
        <taxon>Actinomycetota</taxon>
        <taxon>Actinomycetes</taxon>
        <taxon>Micrococcales</taxon>
        <taxon>Intrasporangiaceae</taxon>
        <taxon>Oryzihumus</taxon>
    </lineage>
</organism>
<evidence type="ECO:0000256" key="7">
    <source>
        <dbReference type="PIRSR" id="PIRSR618044-1"/>
    </source>
</evidence>
<keyword evidence="6" id="KW-0961">Cell wall biogenesis/degradation</keyword>
<gene>
    <name evidence="11" type="ORF">FB474_2350</name>
</gene>